<proteinExistence type="inferred from homology"/>
<dbReference type="Pfam" id="PF00875">
    <property type="entry name" value="DNA_photolyase"/>
    <property type="match status" value="1"/>
</dbReference>
<dbReference type="PROSITE" id="PS51645">
    <property type="entry name" value="PHR_CRY_ALPHA_BETA"/>
    <property type="match status" value="1"/>
</dbReference>
<protein>
    <recommendedName>
        <fullName evidence="7">Photolyase/cryptochrome alpha/beta domain-containing protein</fullName>
    </recommendedName>
</protein>
<feature type="domain" description="Photolyase/cryptochrome alpha/beta" evidence="7">
    <location>
        <begin position="161"/>
        <end position="292"/>
    </location>
</feature>
<dbReference type="RefSeq" id="XP_025368537.1">
    <property type="nucleotide sequence ID" value="XM_025510690.1"/>
</dbReference>
<keyword evidence="2 4" id="KW-0285">Flavoprotein</keyword>
<evidence type="ECO:0000256" key="6">
    <source>
        <dbReference type="SAM" id="MobiDB-lite"/>
    </source>
</evidence>
<dbReference type="Proteomes" id="UP000245783">
    <property type="component" value="Unassembled WGS sequence"/>
</dbReference>
<feature type="binding site" evidence="4">
    <location>
        <position position="421"/>
    </location>
    <ligand>
        <name>FAD</name>
        <dbReference type="ChEBI" id="CHEBI:57692"/>
    </ligand>
</feature>
<feature type="region of interest" description="Disordered" evidence="6">
    <location>
        <begin position="35"/>
        <end position="114"/>
    </location>
</feature>
<accession>A0A316VUU8</accession>
<feature type="site" description="Electron transfer via tryptophanyl radical" evidence="5">
    <location>
        <position position="508"/>
    </location>
</feature>
<dbReference type="InterPro" id="IPR006050">
    <property type="entry name" value="DNA_photolyase_N"/>
</dbReference>
<dbReference type="InterPro" id="IPR002081">
    <property type="entry name" value="Cryptochrome/DNA_photolyase_1"/>
</dbReference>
<evidence type="ECO:0000313" key="9">
    <source>
        <dbReference type="Proteomes" id="UP000245783"/>
    </source>
</evidence>
<dbReference type="Gene3D" id="3.40.50.620">
    <property type="entry name" value="HUPs"/>
    <property type="match status" value="2"/>
</dbReference>
<dbReference type="AlphaFoldDB" id="A0A316VUU8"/>
<evidence type="ECO:0000313" key="8">
    <source>
        <dbReference type="EMBL" id="PWN41377.1"/>
    </source>
</evidence>
<dbReference type="InParanoid" id="A0A316VUU8"/>
<evidence type="ECO:0000256" key="1">
    <source>
        <dbReference type="ARBA" id="ARBA00005862"/>
    </source>
</evidence>
<evidence type="ECO:0000256" key="2">
    <source>
        <dbReference type="ARBA" id="ARBA00022630"/>
    </source>
</evidence>
<dbReference type="Gene3D" id="1.10.579.10">
    <property type="entry name" value="DNA Cyclobutane Dipyrimidine Photolyase, subunit A, domain 3"/>
    <property type="match status" value="2"/>
</dbReference>
<dbReference type="GO" id="GO:0032922">
    <property type="term" value="P:circadian regulation of gene expression"/>
    <property type="evidence" value="ECO:0007669"/>
    <property type="project" value="TreeGrafter"/>
</dbReference>
<keyword evidence="9" id="KW-1185">Reference proteome</keyword>
<reference evidence="8 9" key="1">
    <citation type="journal article" date="2018" name="Mol. Biol. Evol.">
        <title>Broad Genomic Sampling Reveals a Smut Pathogenic Ancestry of the Fungal Clade Ustilaginomycotina.</title>
        <authorList>
            <person name="Kijpornyongpan T."/>
            <person name="Mondo S.J."/>
            <person name="Barry K."/>
            <person name="Sandor L."/>
            <person name="Lee J."/>
            <person name="Lipzen A."/>
            <person name="Pangilinan J."/>
            <person name="LaButti K."/>
            <person name="Hainaut M."/>
            <person name="Henrissat B."/>
            <person name="Grigoriev I.V."/>
            <person name="Spatafora J.W."/>
            <person name="Aime M.C."/>
        </authorList>
    </citation>
    <scope>NUCLEOTIDE SEQUENCE [LARGE SCALE GENOMIC DNA]</scope>
    <source>
        <strain evidence="8 9">MCA 4658</strain>
    </source>
</reference>
<dbReference type="Pfam" id="PF03441">
    <property type="entry name" value="FAD_binding_7"/>
    <property type="match status" value="2"/>
</dbReference>
<dbReference type="GO" id="GO:0003677">
    <property type="term" value="F:DNA binding"/>
    <property type="evidence" value="ECO:0007669"/>
    <property type="project" value="TreeGrafter"/>
</dbReference>
<feature type="region of interest" description="Disordered" evidence="6">
    <location>
        <begin position="144"/>
        <end position="177"/>
    </location>
</feature>
<dbReference type="InterPro" id="IPR014729">
    <property type="entry name" value="Rossmann-like_a/b/a_fold"/>
</dbReference>
<sequence>MIARCFASPLARLAKIPHPELAAQLLSARIARPSLPAHTLHTSPTAMAPKRAASRRSEHPPSDAEEEVMDPKLEPGGEDGGKGDEQEAPPAKRSKKEAGGGKGGVKKEEGMKRVTQVNIASDAEHRYHRTGVHEGIKWATNDLNQTKDKHSLPEDVTPRETLTRALKKQGSRPKDHAKGNVVHWMGMRDLRIEDSRALEAASQRAKQNDFVLRTLRILQKELAELNIPLAIESTDDRKSISQRVLQKCKEWQASDLFANIEHEVDELWQKSSAVSGAHEYGVHAECLEDVYVVPPGSVKTNDGRPYGVFSPWNKKWTEHLRQNPDLLEPSEKPSENDASARKDEKLRKLFDAKVPSSVKGFECVDREYMEKLWPAGTESARRVLQLFLNSKGGEVNPEPAAAEAKGKQVGSQDKASKIAQYGSARNLMSEHGTSRLSPYLSAGLISARECLRALKETTGGKLQVGRDSGPAMWATEISFRDFYGHVLSAWPRVCMSRAYLRKYENVKWEYNDEQFQAWKEGKTGYPIVDAAVRQGAKQGYMHNRGRMIVAMFLTKHLMLDWRMGEQWFMRSFIDGDLASKYVWLLCDWKRSRHVVDSVSPCSKHFKNSSNGGWQWSASLGTDPQPYFRIFAPTSQSEKSDPDGEYIRHWVPELRNVKGKAIHEPFTRLGKEEFKKLGYPEPIVEHKWARERALRRFKDPGTE</sequence>
<dbReference type="GO" id="GO:0005737">
    <property type="term" value="C:cytoplasm"/>
    <property type="evidence" value="ECO:0007669"/>
    <property type="project" value="TreeGrafter"/>
</dbReference>
<feature type="binding site" evidence="4">
    <location>
        <begin position="433"/>
        <end position="437"/>
    </location>
    <ligand>
        <name>FAD</name>
        <dbReference type="ChEBI" id="CHEBI:57692"/>
    </ligand>
</feature>
<feature type="binding site" evidence="4">
    <location>
        <begin position="574"/>
        <end position="576"/>
    </location>
    <ligand>
        <name>FAD</name>
        <dbReference type="ChEBI" id="CHEBI:57692"/>
    </ligand>
</feature>
<dbReference type="GO" id="GO:0043153">
    <property type="term" value="P:entrainment of circadian clock by photoperiod"/>
    <property type="evidence" value="ECO:0007669"/>
    <property type="project" value="TreeGrafter"/>
</dbReference>
<comment type="similarity">
    <text evidence="1">Belongs to the DNA photolyase class-1 family.</text>
</comment>
<dbReference type="EMBL" id="KZ819394">
    <property type="protein sequence ID" value="PWN41377.1"/>
    <property type="molecule type" value="Genomic_DNA"/>
</dbReference>
<feature type="compositionally biased region" description="Basic and acidic residues" evidence="6">
    <location>
        <begin position="329"/>
        <end position="342"/>
    </location>
</feature>
<feature type="site" description="Electron transfer via tryptophanyl radical" evidence="5">
    <location>
        <position position="613"/>
    </location>
</feature>
<dbReference type="Gene3D" id="1.25.40.80">
    <property type="match status" value="1"/>
</dbReference>
<dbReference type="GO" id="GO:0071949">
    <property type="term" value="F:FAD binding"/>
    <property type="evidence" value="ECO:0007669"/>
    <property type="project" value="TreeGrafter"/>
</dbReference>
<dbReference type="InterPro" id="IPR036134">
    <property type="entry name" value="Crypto/Photolyase_FAD-like_sf"/>
</dbReference>
<keyword evidence="3 4" id="KW-0274">FAD</keyword>
<dbReference type="InterPro" id="IPR005101">
    <property type="entry name" value="Cryptochr/Photolyase_FAD-bd"/>
</dbReference>
<feature type="region of interest" description="Disordered" evidence="6">
    <location>
        <begin position="323"/>
        <end position="342"/>
    </location>
</feature>
<name>A0A316VUU8_9BASI</name>
<dbReference type="PANTHER" id="PTHR11455">
    <property type="entry name" value="CRYPTOCHROME"/>
    <property type="match status" value="1"/>
</dbReference>
<dbReference type="InterPro" id="IPR036155">
    <property type="entry name" value="Crypto/Photolyase_N_sf"/>
</dbReference>
<dbReference type="OrthoDB" id="435881at2759"/>
<dbReference type="GeneID" id="37032560"/>
<evidence type="ECO:0000256" key="5">
    <source>
        <dbReference type="PIRSR" id="PIRSR602081-2"/>
    </source>
</evidence>
<feature type="compositionally biased region" description="Basic and acidic residues" evidence="6">
    <location>
        <begin position="69"/>
        <end position="85"/>
    </location>
</feature>
<feature type="binding site" evidence="4">
    <location>
        <begin position="476"/>
        <end position="483"/>
    </location>
    <ligand>
        <name>FAD</name>
        <dbReference type="ChEBI" id="CHEBI:57692"/>
    </ligand>
</feature>
<gene>
    <name evidence="8" type="ORF">IE81DRAFT_179191</name>
</gene>
<evidence type="ECO:0000256" key="3">
    <source>
        <dbReference type="ARBA" id="ARBA00022827"/>
    </source>
</evidence>
<feature type="site" description="Electron transfer via tryptophanyl radical" evidence="5">
    <location>
        <position position="561"/>
    </location>
</feature>
<dbReference type="GO" id="GO:0003904">
    <property type="term" value="F:deoxyribodipyrimidine photo-lyase activity"/>
    <property type="evidence" value="ECO:0007669"/>
    <property type="project" value="TreeGrafter"/>
</dbReference>
<evidence type="ECO:0000259" key="7">
    <source>
        <dbReference type="PROSITE" id="PS51645"/>
    </source>
</evidence>
<comment type="cofactor">
    <cofactor evidence="4">
        <name>FAD</name>
        <dbReference type="ChEBI" id="CHEBI:57692"/>
    </cofactor>
    <text evidence="4">Binds 1 FAD per subunit.</text>
</comment>
<feature type="compositionally biased region" description="Basic and acidic residues" evidence="6">
    <location>
        <begin position="145"/>
        <end position="162"/>
    </location>
</feature>
<dbReference type="SUPFAM" id="SSF52425">
    <property type="entry name" value="Cryptochrome/photolyase, N-terminal domain"/>
    <property type="match status" value="1"/>
</dbReference>
<feature type="binding site" evidence="4">
    <location>
        <position position="473"/>
    </location>
    <ligand>
        <name>FAD</name>
        <dbReference type="ChEBI" id="CHEBI:57692"/>
    </ligand>
</feature>
<evidence type="ECO:0000256" key="4">
    <source>
        <dbReference type="PIRSR" id="PIRSR602081-1"/>
    </source>
</evidence>
<dbReference type="SUPFAM" id="SSF48173">
    <property type="entry name" value="Cryptochrome/photolyase FAD-binding domain"/>
    <property type="match status" value="1"/>
</dbReference>
<organism evidence="8 9">
    <name type="scientific">Ceraceosorus guamensis</name>
    <dbReference type="NCBI Taxonomy" id="1522189"/>
    <lineage>
        <taxon>Eukaryota</taxon>
        <taxon>Fungi</taxon>
        <taxon>Dikarya</taxon>
        <taxon>Basidiomycota</taxon>
        <taxon>Ustilaginomycotina</taxon>
        <taxon>Exobasidiomycetes</taxon>
        <taxon>Ceraceosorales</taxon>
        <taxon>Ceraceosoraceae</taxon>
        <taxon>Ceraceosorus</taxon>
    </lineage>
</organism>
<dbReference type="GO" id="GO:0005634">
    <property type="term" value="C:nucleus"/>
    <property type="evidence" value="ECO:0007669"/>
    <property type="project" value="TreeGrafter"/>
</dbReference>
<dbReference type="PANTHER" id="PTHR11455:SF18">
    <property type="entry name" value="SI:CH1073-390K14.1"/>
    <property type="match status" value="1"/>
</dbReference>
<dbReference type="STRING" id="1522189.A0A316VUU8"/>